<dbReference type="InterPro" id="IPR038765">
    <property type="entry name" value="Papain-like_cys_pep_sf"/>
</dbReference>
<dbReference type="InterPro" id="IPR013128">
    <property type="entry name" value="Peptidase_C1A"/>
</dbReference>
<dbReference type="InterPro" id="IPR000169">
    <property type="entry name" value="Pept_cys_AS"/>
</dbReference>
<dbReference type="PROSITE" id="PS00639">
    <property type="entry name" value="THIOL_PROTEASE_HIS"/>
    <property type="match status" value="1"/>
</dbReference>
<name>A0A6C0LX02_9ZZZZ</name>
<proteinExistence type="inferred from homology"/>
<dbReference type="GO" id="GO:0008234">
    <property type="term" value="F:cysteine-type peptidase activity"/>
    <property type="evidence" value="ECO:0007669"/>
    <property type="project" value="InterPro"/>
</dbReference>
<dbReference type="InterPro" id="IPR039417">
    <property type="entry name" value="Peptidase_C1A_papain-like"/>
</dbReference>
<dbReference type="SMART" id="SM00645">
    <property type="entry name" value="Pept_C1"/>
    <property type="match status" value="1"/>
</dbReference>
<dbReference type="PROSITE" id="PS00640">
    <property type="entry name" value="THIOL_PROTEASE_ASN"/>
    <property type="match status" value="1"/>
</dbReference>
<reference evidence="5" key="1">
    <citation type="journal article" date="2020" name="Nature">
        <title>Giant virus diversity and host interactions through global metagenomics.</title>
        <authorList>
            <person name="Schulz F."/>
            <person name="Roux S."/>
            <person name="Paez-Espino D."/>
            <person name="Jungbluth S."/>
            <person name="Walsh D.A."/>
            <person name="Denef V.J."/>
            <person name="McMahon K.D."/>
            <person name="Konstantinidis K.T."/>
            <person name="Eloe-Fadrosh E.A."/>
            <person name="Kyrpides N.C."/>
            <person name="Woyke T."/>
        </authorList>
    </citation>
    <scope>NUCLEOTIDE SEQUENCE</scope>
    <source>
        <strain evidence="5">GVMAG-S-1016713-123</strain>
    </source>
</reference>
<evidence type="ECO:0000259" key="3">
    <source>
        <dbReference type="SMART" id="SM00645"/>
    </source>
</evidence>
<comment type="similarity">
    <text evidence="1">Belongs to the peptidase C1 family.</text>
</comment>
<dbReference type="InterPro" id="IPR025661">
    <property type="entry name" value="Pept_asp_AS"/>
</dbReference>
<dbReference type="InterPro" id="IPR000668">
    <property type="entry name" value="Peptidase_C1A_C"/>
</dbReference>
<sequence length="325" mass="35567">MNYLVVMFTFLSSAVAASTNSTMFTDRHWGKFQEFVDKYEKKYDSLIEFEKRMEIFKENIHFIEDHNSKNLPFKLGVNRFADMSNDEFMSNNKMLPFQQKCDKFSATSTSPDAVDWRDHNAVTGVKDQGQCGSCWSFSATGAMEGAWSIAKGELISLSEQQLVDCSKSYGNHGCNGGLMDGAFNYAIDNGMCSESEYSYQAVGGTCTDCSPVVKISSCVDVTPSNELDLKTSVSIGPVSVAIEADTKAFQLYKSGVLTGDACGTNLDHGVLVAGYGTEDGTDYWLVKNSWGTTWGENGYIKIGRTDSTNSKGVCGIAMQPSYPVV</sequence>
<dbReference type="PROSITE" id="PS00139">
    <property type="entry name" value="THIOL_PROTEASE_CYS"/>
    <property type="match status" value="1"/>
</dbReference>
<feature type="domain" description="Cathepsin propeptide inhibitor" evidence="4">
    <location>
        <begin position="32"/>
        <end position="88"/>
    </location>
</feature>
<dbReference type="PANTHER" id="PTHR12411">
    <property type="entry name" value="CYSTEINE PROTEASE FAMILY C1-RELATED"/>
    <property type="match status" value="1"/>
</dbReference>
<evidence type="ECO:0000259" key="4">
    <source>
        <dbReference type="SMART" id="SM00848"/>
    </source>
</evidence>
<feature type="domain" description="Peptidase C1A papain C-terminal" evidence="3">
    <location>
        <begin position="110"/>
        <end position="324"/>
    </location>
</feature>
<dbReference type="FunFam" id="3.90.70.10:FF:000039">
    <property type="entry name" value="Cysteine proteinase 2, putative"/>
    <property type="match status" value="1"/>
</dbReference>
<dbReference type="Pfam" id="PF08246">
    <property type="entry name" value="Inhibitor_I29"/>
    <property type="match status" value="1"/>
</dbReference>
<dbReference type="Gene3D" id="3.90.70.10">
    <property type="entry name" value="Cysteine proteinases"/>
    <property type="match status" value="1"/>
</dbReference>
<dbReference type="SUPFAM" id="SSF54001">
    <property type="entry name" value="Cysteine proteinases"/>
    <property type="match status" value="1"/>
</dbReference>
<protein>
    <recommendedName>
        <fullName evidence="6">Peptidase C1A papain C-terminal domain-containing protein</fullName>
    </recommendedName>
</protein>
<dbReference type="EMBL" id="MN740567">
    <property type="protein sequence ID" value="QHU34094.1"/>
    <property type="molecule type" value="Genomic_DNA"/>
</dbReference>
<dbReference type="InterPro" id="IPR013201">
    <property type="entry name" value="Prot_inhib_I29"/>
</dbReference>
<dbReference type="GO" id="GO:0006508">
    <property type="term" value="P:proteolysis"/>
    <property type="evidence" value="ECO:0007669"/>
    <property type="project" value="InterPro"/>
</dbReference>
<accession>A0A6C0LX02</accession>
<evidence type="ECO:0000313" key="5">
    <source>
        <dbReference type="EMBL" id="QHU34094.1"/>
    </source>
</evidence>
<dbReference type="PRINTS" id="PR00705">
    <property type="entry name" value="PAPAIN"/>
</dbReference>
<evidence type="ECO:0000256" key="2">
    <source>
        <dbReference type="ARBA" id="ARBA00023157"/>
    </source>
</evidence>
<dbReference type="CDD" id="cd02248">
    <property type="entry name" value="Peptidase_C1A"/>
    <property type="match status" value="1"/>
</dbReference>
<dbReference type="AlphaFoldDB" id="A0A6C0LX02"/>
<organism evidence="5">
    <name type="scientific">viral metagenome</name>
    <dbReference type="NCBI Taxonomy" id="1070528"/>
    <lineage>
        <taxon>unclassified sequences</taxon>
        <taxon>metagenomes</taxon>
        <taxon>organismal metagenomes</taxon>
    </lineage>
</organism>
<evidence type="ECO:0000256" key="1">
    <source>
        <dbReference type="ARBA" id="ARBA00008455"/>
    </source>
</evidence>
<dbReference type="InterPro" id="IPR025660">
    <property type="entry name" value="Pept_his_AS"/>
</dbReference>
<dbReference type="Pfam" id="PF00112">
    <property type="entry name" value="Peptidase_C1"/>
    <property type="match status" value="1"/>
</dbReference>
<evidence type="ECO:0008006" key="6">
    <source>
        <dbReference type="Google" id="ProtNLM"/>
    </source>
</evidence>
<keyword evidence="2" id="KW-1015">Disulfide bond</keyword>
<dbReference type="SMART" id="SM00848">
    <property type="entry name" value="Inhibitor_I29"/>
    <property type="match status" value="1"/>
</dbReference>